<dbReference type="InterPro" id="IPR055438">
    <property type="entry name" value="AstE_AspA_cat"/>
</dbReference>
<evidence type="ECO:0000256" key="5">
    <source>
        <dbReference type="SAM" id="MobiDB-lite"/>
    </source>
</evidence>
<evidence type="ECO:0000256" key="4">
    <source>
        <dbReference type="ARBA" id="ARBA00022833"/>
    </source>
</evidence>
<evidence type="ECO:0000313" key="8">
    <source>
        <dbReference type="Proteomes" id="UP000315471"/>
    </source>
</evidence>
<keyword evidence="4" id="KW-0862">Zinc</keyword>
<dbReference type="PANTHER" id="PTHR37326:SF1">
    <property type="entry name" value="BLL3975 PROTEIN"/>
    <property type="match status" value="1"/>
</dbReference>
<dbReference type="PIRSF" id="PIRSF039012">
    <property type="entry name" value="ASP"/>
    <property type="match status" value="1"/>
</dbReference>
<dbReference type="SUPFAM" id="SSF53187">
    <property type="entry name" value="Zn-dependent exopeptidases"/>
    <property type="match status" value="1"/>
</dbReference>
<dbReference type="InterPro" id="IPR043795">
    <property type="entry name" value="N-alpha-Ac-DABA-like"/>
</dbReference>
<comment type="cofactor">
    <cofactor evidence="1">
        <name>Zn(2+)</name>
        <dbReference type="ChEBI" id="CHEBI:29105"/>
    </cofactor>
</comment>
<evidence type="ECO:0000256" key="1">
    <source>
        <dbReference type="ARBA" id="ARBA00001947"/>
    </source>
</evidence>
<accession>A0A5C6E9P0</accession>
<keyword evidence="2" id="KW-0479">Metal-binding</keyword>
<dbReference type="OrthoDB" id="9782876at2"/>
<dbReference type="CDD" id="cd06251">
    <property type="entry name" value="M14_ASTE_ASPA-like"/>
    <property type="match status" value="1"/>
</dbReference>
<proteinExistence type="predicted"/>
<reference evidence="7 8" key="1">
    <citation type="submission" date="2019-02" db="EMBL/GenBank/DDBJ databases">
        <title>Deep-cultivation of Planctomycetes and their phenomic and genomic characterization uncovers novel biology.</title>
        <authorList>
            <person name="Wiegand S."/>
            <person name="Jogler M."/>
            <person name="Boedeker C."/>
            <person name="Pinto D."/>
            <person name="Vollmers J."/>
            <person name="Rivas-Marin E."/>
            <person name="Kohn T."/>
            <person name="Peeters S.H."/>
            <person name="Heuer A."/>
            <person name="Rast P."/>
            <person name="Oberbeckmann S."/>
            <person name="Bunk B."/>
            <person name="Jeske O."/>
            <person name="Meyerdierks A."/>
            <person name="Storesund J.E."/>
            <person name="Kallscheuer N."/>
            <person name="Luecker S."/>
            <person name="Lage O.M."/>
            <person name="Pohl T."/>
            <person name="Merkel B.J."/>
            <person name="Hornburger P."/>
            <person name="Mueller R.-W."/>
            <person name="Bruemmer F."/>
            <person name="Labrenz M."/>
            <person name="Spormann A.M."/>
            <person name="Op Den Camp H."/>
            <person name="Overmann J."/>
            <person name="Amann R."/>
            <person name="Jetten M.S.M."/>
            <person name="Mascher T."/>
            <person name="Medema M.H."/>
            <person name="Devos D.P."/>
            <person name="Kaster A.-K."/>
            <person name="Ovreas L."/>
            <person name="Rohde M."/>
            <person name="Galperin M.Y."/>
            <person name="Jogler C."/>
        </authorList>
    </citation>
    <scope>NUCLEOTIDE SEQUENCE [LARGE SCALE GENOMIC DNA]</scope>
    <source>
        <strain evidence="7 8">Q31b</strain>
    </source>
</reference>
<name>A0A5C6E9P0_9BACT</name>
<dbReference type="GO" id="GO:0016788">
    <property type="term" value="F:hydrolase activity, acting on ester bonds"/>
    <property type="evidence" value="ECO:0007669"/>
    <property type="project" value="InterPro"/>
</dbReference>
<dbReference type="GO" id="GO:0016811">
    <property type="term" value="F:hydrolase activity, acting on carbon-nitrogen (but not peptide) bonds, in linear amides"/>
    <property type="evidence" value="ECO:0007669"/>
    <property type="project" value="InterPro"/>
</dbReference>
<sequence length="366" mass="40282">MAKREKATIDHWQGQEVPIGQSTDVKLAVSESYTGISLKIPIRIIRSQNEGPTVFITAALHGDELNGTGAIRQLLCDETLSLKCGNLILVPILNLLAFDRHSRYLPDRRDLNRCFPGSESGSLASRIASQIFSEIIGRSDYGIDLHTASVRRTNYPNVRADLRNPEAKRLAFSFGTEVILDASGPLGSLRREACHVGCPTIVLEGGEVWKVEPRIVETAVRGIKNVLVKLEMIDGEMDRPERQVVITRSQWIRADRGGFLQFHVHPGQIVETNQPLATNTDLLGREQSVLLAPYEGVVIGMTTLPAISPGEPVCHIGKFQKSTAGEELLESRSDSDNSLEERLVEHLASNVMVTEREPEGDSPAQP</sequence>
<feature type="region of interest" description="Disordered" evidence="5">
    <location>
        <begin position="347"/>
        <end position="366"/>
    </location>
</feature>
<evidence type="ECO:0000313" key="7">
    <source>
        <dbReference type="EMBL" id="TWU45702.1"/>
    </source>
</evidence>
<dbReference type="Pfam" id="PF24827">
    <property type="entry name" value="AstE_AspA_cat"/>
    <property type="match status" value="1"/>
</dbReference>
<organism evidence="7 8">
    <name type="scientific">Novipirellula aureliae</name>
    <dbReference type="NCBI Taxonomy" id="2527966"/>
    <lineage>
        <taxon>Bacteria</taxon>
        <taxon>Pseudomonadati</taxon>
        <taxon>Planctomycetota</taxon>
        <taxon>Planctomycetia</taxon>
        <taxon>Pirellulales</taxon>
        <taxon>Pirellulaceae</taxon>
        <taxon>Novipirellula</taxon>
    </lineage>
</organism>
<dbReference type="RefSeq" id="WP_146598358.1">
    <property type="nucleotide sequence ID" value="NZ_SJPY01000001.1"/>
</dbReference>
<dbReference type="InterPro" id="IPR053138">
    <property type="entry name" value="N-alpha-Ac-DABA_deacetylase"/>
</dbReference>
<dbReference type="PANTHER" id="PTHR37326">
    <property type="entry name" value="BLL3975 PROTEIN"/>
    <property type="match status" value="1"/>
</dbReference>
<protein>
    <submittedName>
        <fullName evidence="7">Succinylglutamate desuccinylase / Aspartoacylase family protein</fullName>
    </submittedName>
</protein>
<gene>
    <name evidence="7" type="ORF">Q31b_08780</name>
</gene>
<feature type="domain" description="Succinylglutamate desuccinylase/Aspartoacylase catalytic" evidence="6">
    <location>
        <begin position="51"/>
        <end position="227"/>
    </location>
</feature>
<keyword evidence="3" id="KW-0378">Hydrolase</keyword>
<evidence type="ECO:0000259" key="6">
    <source>
        <dbReference type="Pfam" id="PF24827"/>
    </source>
</evidence>
<dbReference type="AlphaFoldDB" id="A0A5C6E9P0"/>
<keyword evidence="8" id="KW-1185">Reference proteome</keyword>
<dbReference type="Proteomes" id="UP000315471">
    <property type="component" value="Unassembled WGS sequence"/>
</dbReference>
<dbReference type="GO" id="GO:0046872">
    <property type="term" value="F:metal ion binding"/>
    <property type="evidence" value="ECO:0007669"/>
    <property type="project" value="UniProtKB-KW"/>
</dbReference>
<evidence type="ECO:0000256" key="3">
    <source>
        <dbReference type="ARBA" id="ARBA00022801"/>
    </source>
</evidence>
<dbReference type="EMBL" id="SJPY01000001">
    <property type="protein sequence ID" value="TWU45702.1"/>
    <property type="molecule type" value="Genomic_DNA"/>
</dbReference>
<dbReference type="Gene3D" id="3.40.630.10">
    <property type="entry name" value="Zn peptidases"/>
    <property type="match status" value="1"/>
</dbReference>
<evidence type="ECO:0000256" key="2">
    <source>
        <dbReference type="ARBA" id="ARBA00022723"/>
    </source>
</evidence>
<comment type="caution">
    <text evidence="7">The sequence shown here is derived from an EMBL/GenBank/DDBJ whole genome shotgun (WGS) entry which is preliminary data.</text>
</comment>